<dbReference type="RefSeq" id="WP_074652939.1">
    <property type="nucleotide sequence ID" value="NZ_FNSD01000001.1"/>
</dbReference>
<dbReference type="SUPFAM" id="SSF53328">
    <property type="entry name" value="Formyltransferase"/>
    <property type="match status" value="1"/>
</dbReference>
<dbReference type="GO" id="GO:0005829">
    <property type="term" value="C:cytosol"/>
    <property type="evidence" value="ECO:0007669"/>
    <property type="project" value="TreeGrafter"/>
</dbReference>
<feature type="domain" description="Formyl transferase N-terminal" evidence="6">
    <location>
        <begin position="1"/>
        <end position="180"/>
    </location>
</feature>
<evidence type="ECO:0000256" key="5">
    <source>
        <dbReference type="HAMAP-Rule" id="MF_00182"/>
    </source>
</evidence>
<evidence type="ECO:0000256" key="3">
    <source>
        <dbReference type="ARBA" id="ARBA00022679"/>
    </source>
</evidence>
<dbReference type="SUPFAM" id="SSF50486">
    <property type="entry name" value="FMT C-terminal domain-like"/>
    <property type="match status" value="1"/>
</dbReference>
<keyword evidence="3 5" id="KW-0808">Transferase</keyword>
<dbReference type="HAMAP" id="MF_00182">
    <property type="entry name" value="Formyl_trans"/>
    <property type="match status" value="1"/>
</dbReference>
<evidence type="ECO:0000256" key="2">
    <source>
        <dbReference type="ARBA" id="ARBA00012261"/>
    </source>
</evidence>
<evidence type="ECO:0000256" key="4">
    <source>
        <dbReference type="ARBA" id="ARBA00022917"/>
    </source>
</evidence>
<evidence type="ECO:0000313" key="9">
    <source>
        <dbReference type="Proteomes" id="UP000182409"/>
    </source>
</evidence>
<keyword evidence="4 5" id="KW-0648">Protein biosynthesis</keyword>
<protein>
    <recommendedName>
        <fullName evidence="2 5">Methionyl-tRNA formyltransferase</fullName>
        <ecNumber evidence="2 5">2.1.2.9</ecNumber>
    </recommendedName>
</protein>
<comment type="similarity">
    <text evidence="1 5">Belongs to the Fmt family.</text>
</comment>
<dbReference type="AlphaFoldDB" id="A0A1H4KYF6"/>
<dbReference type="EMBL" id="FNSD01000001">
    <property type="protein sequence ID" value="SEB63579.1"/>
    <property type="molecule type" value="Genomic_DNA"/>
</dbReference>
<name>A0A1H4KYF6_9BACT</name>
<gene>
    <name evidence="5" type="primary">fmt</name>
    <name evidence="8" type="ORF">SAMN05443244_1405</name>
</gene>
<evidence type="ECO:0000256" key="1">
    <source>
        <dbReference type="ARBA" id="ARBA00010699"/>
    </source>
</evidence>
<evidence type="ECO:0000259" key="6">
    <source>
        <dbReference type="Pfam" id="PF00551"/>
    </source>
</evidence>
<dbReference type="OrthoDB" id="9802815at2"/>
<dbReference type="InterPro" id="IPR044135">
    <property type="entry name" value="Met-tRNA-FMT_C"/>
</dbReference>
<dbReference type="NCBIfam" id="TIGR00460">
    <property type="entry name" value="fmt"/>
    <property type="match status" value="1"/>
</dbReference>
<accession>A0A1H4KYF6</accession>
<dbReference type="EC" id="2.1.2.9" evidence="2 5"/>
<dbReference type="GO" id="GO:0004479">
    <property type="term" value="F:methionyl-tRNA formyltransferase activity"/>
    <property type="evidence" value="ECO:0007669"/>
    <property type="project" value="UniProtKB-UniRule"/>
</dbReference>
<organism evidence="8 9">
    <name type="scientific">Terriglobus roseus</name>
    <dbReference type="NCBI Taxonomy" id="392734"/>
    <lineage>
        <taxon>Bacteria</taxon>
        <taxon>Pseudomonadati</taxon>
        <taxon>Acidobacteriota</taxon>
        <taxon>Terriglobia</taxon>
        <taxon>Terriglobales</taxon>
        <taxon>Acidobacteriaceae</taxon>
        <taxon>Terriglobus</taxon>
    </lineage>
</organism>
<dbReference type="InterPro" id="IPR011034">
    <property type="entry name" value="Formyl_transferase-like_C_sf"/>
</dbReference>
<reference evidence="8 9" key="1">
    <citation type="submission" date="2016-10" db="EMBL/GenBank/DDBJ databases">
        <authorList>
            <person name="de Groot N.N."/>
        </authorList>
    </citation>
    <scope>NUCLEOTIDE SEQUENCE [LARGE SCALE GENOMIC DNA]</scope>
    <source>
        <strain evidence="8 9">AB35.6</strain>
    </source>
</reference>
<comment type="catalytic activity">
    <reaction evidence="5">
        <text>L-methionyl-tRNA(fMet) + (6R)-10-formyltetrahydrofolate = N-formyl-L-methionyl-tRNA(fMet) + (6S)-5,6,7,8-tetrahydrofolate + H(+)</text>
        <dbReference type="Rhea" id="RHEA:24380"/>
        <dbReference type="Rhea" id="RHEA-COMP:9952"/>
        <dbReference type="Rhea" id="RHEA-COMP:9953"/>
        <dbReference type="ChEBI" id="CHEBI:15378"/>
        <dbReference type="ChEBI" id="CHEBI:57453"/>
        <dbReference type="ChEBI" id="CHEBI:78530"/>
        <dbReference type="ChEBI" id="CHEBI:78844"/>
        <dbReference type="ChEBI" id="CHEBI:195366"/>
        <dbReference type="EC" id="2.1.2.9"/>
    </reaction>
</comment>
<dbReference type="PANTHER" id="PTHR11138:SF5">
    <property type="entry name" value="METHIONYL-TRNA FORMYLTRANSFERASE, MITOCHONDRIAL"/>
    <property type="match status" value="1"/>
</dbReference>
<proteinExistence type="inferred from homology"/>
<evidence type="ECO:0000313" key="8">
    <source>
        <dbReference type="EMBL" id="SEB63579.1"/>
    </source>
</evidence>
<dbReference type="Proteomes" id="UP000182409">
    <property type="component" value="Unassembled WGS sequence"/>
</dbReference>
<dbReference type="InterPro" id="IPR041711">
    <property type="entry name" value="Met-tRNA-FMT_N"/>
</dbReference>
<dbReference type="InterPro" id="IPR036477">
    <property type="entry name" value="Formyl_transf_N_sf"/>
</dbReference>
<dbReference type="InterPro" id="IPR002376">
    <property type="entry name" value="Formyl_transf_N"/>
</dbReference>
<comment type="function">
    <text evidence="5">Attaches a formyl group to the free amino group of methionyl-tRNA(fMet). The formyl group appears to play a dual role in the initiator identity of N-formylmethionyl-tRNA by promoting its recognition by IF2 and preventing the misappropriation of this tRNA by the elongation apparatus.</text>
</comment>
<dbReference type="CDD" id="cd08704">
    <property type="entry name" value="Met_tRNA_FMT_C"/>
    <property type="match status" value="1"/>
</dbReference>
<dbReference type="Gene3D" id="3.40.50.12230">
    <property type="match status" value="1"/>
</dbReference>
<feature type="domain" description="Formyl transferase C-terminal" evidence="7">
    <location>
        <begin position="205"/>
        <end position="301"/>
    </location>
</feature>
<dbReference type="CDD" id="cd08646">
    <property type="entry name" value="FMT_core_Met-tRNA-FMT_N"/>
    <property type="match status" value="1"/>
</dbReference>
<dbReference type="InterPro" id="IPR005794">
    <property type="entry name" value="Fmt"/>
</dbReference>
<dbReference type="Pfam" id="PF00551">
    <property type="entry name" value="Formyl_trans_N"/>
    <property type="match status" value="1"/>
</dbReference>
<feature type="binding site" evidence="5">
    <location>
        <begin position="110"/>
        <end position="113"/>
    </location>
    <ligand>
        <name>(6S)-5,6,7,8-tetrahydrofolate</name>
        <dbReference type="ChEBI" id="CHEBI:57453"/>
    </ligand>
</feature>
<dbReference type="InterPro" id="IPR005793">
    <property type="entry name" value="Formyl_trans_C"/>
</dbReference>
<dbReference type="Pfam" id="PF02911">
    <property type="entry name" value="Formyl_trans_C"/>
    <property type="match status" value="1"/>
</dbReference>
<sequence>MRLVFCGTPQFAVPTLEALLAAGHEIPLVISQPDKPVGRSGEINPTPVKRAALARGIVVTQPEKLKHNESLRETLTQIAPDAIIVVAYGRIIPQWMLDLPRYGCINGHGSLLPRWRGAAPIQWAIASGDTETGVTTMRLNAGLDTGPMLMKWAVTITPQTTSPELFQTLSTIGADLMVKTLAGLEAGLVTPTEQDDAQATLAPILTRDDARILFTRTATEIDQRFRGFQPWPGAFTTLRGKKLIVHAMHVAEIYTTDAPGTLVLRDGVMFAICANGTAIALDEVQTEGKKRMPADEFLRGFQIKSGEALGEATTQ</sequence>
<evidence type="ECO:0000259" key="7">
    <source>
        <dbReference type="Pfam" id="PF02911"/>
    </source>
</evidence>
<dbReference type="PANTHER" id="PTHR11138">
    <property type="entry name" value="METHIONYL-TRNA FORMYLTRANSFERASE"/>
    <property type="match status" value="1"/>
</dbReference>